<dbReference type="InterPro" id="IPR002321">
    <property type="entry name" value="Cyt_c_II"/>
</dbReference>
<reference evidence="3" key="1">
    <citation type="submission" date="2020-03" db="EMBL/GenBank/DDBJ databases">
        <title>Genome of Pelagibius litoralis DSM 21314T.</title>
        <authorList>
            <person name="Wang G."/>
        </authorList>
    </citation>
    <scope>NUCLEOTIDE SEQUENCE</scope>
    <source>
        <strain evidence="3">DSM 21314</strain>
    </source>
</reference>
<dbReference type="GO" id="GO:0022900">
    <property type="term" value="P:electron transport chain"/>
    <property type="evidence" value="ECO:0007669"/>
    <property type="project" value="InterPro"/>
</dbReference>
<dbReference type="Pfam" id="PF01322">
    <property type="entry name" value="Cytochrom_C_2"/>
    <property type="match status" value="1"/>
</dbReference>
<comment type="caution">
    <text evidence="3">The sequence shown here is derived from an EMBL/GenBank/DDBJ whole genome shotgun (WGS) entry which is preliminary data.</text>
</comment>
<evidence type="ECO:0000256" key="1">
    <source>
        <dbReference type="SAM" id="MobiDB-lite"/>
    </source>
</evidence>
<feature type="region of interest" description="Disordered" evidence="1">
    <location>
        <begin position="102"/>
        <end position="124"/>
    </location>
</feature>
<name>A0A967F1S4_9PROT</name>
<dbReference type="RefSeq" id="WP_167229357.1">
    <property type="nucleotide sequence ID" value="NZ_JAAQPH010000024.1"/>
</dbReference>
<sequence length="188" mass="20331">MLRGLCILILAAGFMATQNQGLADDDPRTALPLPPEVGAGFLAEMRTHMANLDDIVAALAEDDFEEAARVADIRMTFGHHRWIRMAEDGASEEEIASAKTRFKQRHESRGGQRGGGMGMGSGFGRDMPEDFRAMGASLHEAAESFAQTARSVATPAMPGDYRAVFGALQEVTNSCRACHDAFRIEVSK</sequence>
<dbReference type="GO" id="GO:0020037">
    <property type="term" value="F:heme binding"/>
    <property type="evidence" value="ECO:0007669"/>
    <property type="project" value="InterPro"/>
</dbReference>
<proteinExistence type="predicted"/>
<dbReference type="InterPro" id="IPR010980">
    <property type="entry name" value="Cyt_c/b562"/>
</dbReference>
<accession>A0A967F1S4</accession>
<dbReference type="Proteomes" id="UP000761264">
    <property type="component" value="Unassembled WGS sequence"/>
</dbReference>
<feature type="compositionally biased region" description="Gly residues" evidence="1">
    <location>
        <begin position="111"/>
        <end position="123"/>
    </location>
</feature>
<feature type="chain" id="PRO_5038019658" evidence="2">
    <location>
        <begin position="24"/>
        <end position="188"/>
    </location>
</feature>
<dbReference type="GO" id="GO:0005506">
    <property type="term" value="F:iron ion binding"/>
    <property type="evidence" value="ECO:0007669"/>
    <property type="project" value="InterPro"/>
</dbReference>
<dbReference type="PROSITE" id="PS51009">
    <property type="entry name" value="CYTCII"/>
    <property type="match status" value="1"/>
</dbReference>
<evidence type="ECO:0000256" key="2">
    <source>
        <dbReference type="SAM" id="SignalP"/>
    </source>
</evidence>
<evidence type="ECO:0000313" key="3">
    <source>
        <dbReference type="EMBL" id="NIA71576.1"/>
    </source>
</evidence>
<dbReference type="AlphaFoldDB" id="A0A967F1S4"/>
<protein>
    <submittedName>
        <fullName evidence="3">Cytochrome c</fullName>
    </submittedName>
</protein>
<organism evidence="3 4">
    <name type="scientific">Pelagibius litoralis</name>
    <dbReference type="NCBI Taxonomy" id="374515"/>
    <lineage>
        <taxon>Bacteria</taxon>
        <taxon>Pseudomonadati</taxon>
        <taxon>Pseudomonadota</taxon>
        <taxon>Alphaproteobacteria</taxon>
        <taxon>Rhodospirillales</taxon>
        <taxon>Rhodovibrionaceae</taxon>
        <taxon>Pelagibius</taxon>
    </lineage>
</organism>
<evidence type="ECO:0000313" key="4">
    <source>
        <dbReference type="Proteomes" id="UP000761264"/>
    </source>
</evidence>
<dbReference type="Gene3D" id="1.20.120.10">
    <property type="entry name" value="Cytochrome c/b562"/>
    <property type="match status" value="1"/>
</dbReference>
<dbReference type="EMBL" id="JAAQPH010000024">
    <property type="protein sequence ID" value="NIA71576.1"/>
    <property type="molecule type" value="Genomic_DNA"/>
</dbReference>
<dbReference type="SUPFAM" id="SSF47175">
    <property type="entry name" value="Cytochromes"/>
    <property type="match status" value="1"/>
</dbReference>
<dbReference type="GO" id="GO:0009055">
    <property type="term" value="F:electron transfer activity"/>
    <property type="evidence" value="ECO:0007669"/>
    <property type="project" value="InterPro"/>
</dbReference>
<keyword evidence="2" id="KW-0732">Signal</keyword>
<gene>
    <name evidence="3" type="ORF">HBA54_23575</name>
</gene>
<keyword evidence="4" id="KW-1185">Reference proteome</keyword>
<feature type="signal peptide" evidence="2">
    <location>
        <begin position="1"/>
        <end position="23"/>
    </location>
</feature>